<dbReference type="OrthoDB" id="8680283at2"/>
<dbReference type="Pfam" id="PF12697">
    <property type="entry name" value="Abhydrolase_6"/>
    <property type="match status" value="1"/>
</dbReference>
<dbReference type="RefSeq" id="WP_127711871.1">
    <property type="nucleotide sequence ID" value="NZ_SACO01000022.1"/>
</dbReference>
<dbReference type="EMBL" id="SACO01000022">
    <property type="protein sequence ID" value="RVU02281.1"/>
    <property type="molecule type" value="Genomic_DNA"/>
</dbReference>
<comment type="caution">
    <text evidence="2">The sequence shown here is derived from an EMBL/GenBank/DDBJ whole genome shotgun (WGS) entry which is preliminary data.</text>
</comment>
<dbReference type="AlphaFoldDB" id="A0A3S2VPG3"/>
<dbReference type="GO" id="GO:0016787">
    <property type="term" value="F:hydrolase activity"/>
    <property type="evidence" value="ECO:0007669"/>
    <property type="project" value="UniProtKB-KW"/>
</dbReference>
<keyword evidence="3" id="KW-1185">Reference proteome</keyword>
<proteinExistence type="predicted"/>
<dbReference type="PRINTS" id="PR00111">
    <property type="entry name" value="ABHYDROLASE"/>
</dbReference>
<dbReference type="InterPro" id="IPR029058">
    <property type="entry name" value="AB_hydrolase_fold"/>
</dbReference>
<feature type="domain" description="AB hydrolase-1" evidence="1">
    <location>
        <begin position="22"/>
        <end position="246"/>
    </location>
</feature>
<name>A0A3S2VPG3_9SPHN</name>
<dbReference type="PANTHER" id="PTHR43194:SF5">
    <property type="entry name" value="PIMELOYL-[ACYL-CARRIER PROTEIN] METHYL ESTER ESTERASE"/>
    <property type="match status" value="1"/>
</dbReference>
<dbReference type="Proteomes" id="UP000282837">
    <property type="component" value="Unassembled WGS sequence"/>
</dbReference>
<dbReference type="PANTHER" id="PTHR43194">
    <property type="entry name" value="HYDROLASE ALPHA/BETA FOLD FAMILY"/>
    <property type="match status" value="1"/>
</dbReference>
<accession>A0A3S2VPG3</accession>
<evidence type="ECO:0000259" key="1">
    <source>
        <dbReference type="Pfam" id="PF12697"/>
    </source>
</evidence>
<sequence length="267" mass="29494">MPYIDVPDARLRYDVTGEGPLLVFVHGAGANATVFFQQVAHFARNYRVLCMDMRGFGGSLCKAETFHQRWFPDDLARILDAEADGPAGVVCQSMGAWAGLPLAVREPERFRALVLSGSPTPAYGPHHASLTNVSNTFKRAGAGEKVAPTQLGFTEHFVANRPDLIALYQMLARQNQKVDTSHITDPELRLMPEHFADYRVPTLVMGGLQNKLLGAETHKIAAGFIPGAQVYTFPDSGHSSYFEEPAHYNRVVEEFFRQHGHGEDKGQ</sequence>
<protein>
    <submittedName>
        <fullName evidence="2">Alpha/beta hydrolase</fullName>
    </submittedName>
</protein>
<keyword evidence="2" id="KW-0378">Hydrolase</keyword>
<evidence type="ECO:0000313" key="2">
    <source>
        <dbReference type="EMBL" id="RVU02281.1"/>
    </source>
</evidence>
<reference evidence="2 3" key="1">
    <citation type="submission" date="2019-01" db="EMBL/GenBank/DDBJ databases">
        <authorList>
            <person name="Chen W.-M."/>
        </authorList>
    </citation>
    <scope>NUCLEOTIDE SEQUENCE [LARGE SCALE GENOMIC DNA]</scope>
    <source>
        <strain evidence="2 3">FSY-9</strain>
    </source>
</reference>
<evidence type="ECO:0000313" key="3">
    <source>
        <dbReference type="Proteomes" id="UP000282837"/>
    </source>
</evidence>
<dbReference type="InterPro" id="IPR000073">
    <property type="entry name" value="AB_hydrolase_1"/>
</dbReference>
<dbReference type="Gene3D" id="3.40.50.1820">
    <property type="entry name" value="alpha/beta hydrolase"/>
    <property type="match status" value="1"/>
</dbReference>
<gene>
    <name evidence="2" type="ORF">EOE18_17360</name>
</gene>
<dbReference type="SUPFAM" id="SSF53474">
    <property type="entry name" value="alpha/beta-Hydrolases"/>
    <property type="match status" value="1"/>
</dbReference>
<organism evidence="2 3">
    <name type="scientific">Novosphingobium umbonatum</name>
    <dbReference type="NCBI Taxonomy" id="1908524"/>
    <lineage>
        <taxon>Bacteria</taxon>
        <taxon>Pseudomonadati</taxon>
        <taxon>Pseudomonadota</taxon>
        <taxon>Alphaproteobacteria</taxon>
        <taxon>Sphingomonadales</taxon>
        <taxon>Sphingomonadaceae</taxon>
        <taxon>Novosphingobium</taxon>
    </lineage>
</organism>
<dbReference type="InterPro" id="IPR050228">
    <property type="entry name" value="Carboxylesterase_BioH"/>
</dbReference>